<feature type="binding site" evidence="14">
    <location>
        <position position="130"/>
    </location>
    <ligand>
        <name>Mg(2+)</name>
        <dbReference type="ChEBI" id="CHEBI:18420"/>
        <label>1</label>
    </ligand>
</feature>
<proteinExistence type="inferred from homology"/>
<evidence type="ECO:0000256" key="5">
    <source>
        <dbReference type="ARBA" id="ARBA00022490"/>
    </source>
</evidence>
<keyword evidence="7 14" id="KW-0479">Metal-binding</keyword>
<evidence type="ECO:0000256" key="18">
    <source>
        <dbReference type="RuleBase" id="RU004356"/>
    </source>
</evidence>
<dbReference type="InterPro" id="IPR008147">
    <property type="entry name" value="Gln_synt_N"/>
</dbReference>
<accession>A0A7C5I4Q6</accession>
<comment type="caution">
    <text evidence="21">The sequence shown here is derived from an EMBL/GenBank/DDBJ whole genome shotgun (WGS) entry which is preliminary data.</text>
</comment>
<dbReference type="SUPFAM" id="SSF55931">
    <property type="entry name" value="Glutamine synthetase/guanido kinase"/>
    <property type="match status" value="1"/>
</dbReference>
<comment type="cofactor">
    <cofactor evidence="14">
        <name>Mg(2+)</name>
        <dbReference type="ChEBI" id="CHEBI:18420"/>
    </cofactor>
    <text evidence="14">Binds 2 Mg(2+) ions per subunit.</text>
</comment>
<dbReference type="Pfam" id="PF03951">
    <property type="entry name" value="Gln-synt_N"/>
    <property type="match status" value="1"/>
</dbReference>
<feature type="binding site" evidence="13">
    <location>
        <begin position="239"/>
        <end position="241"/>
    </location>
    <ligand>
        <name>ATP</name>
        <dbReference type="ChEBI" id="CHEBI:30616"/>
    </ligand>
</feature>
<dbReference type="InterPro" id="IPR036651">
    <property type="entry name" value="Gln_synt_N_sf"/>
</dbReference>
<dbReference type="GO" id="GO:0046872">
    <property type="term" value="F:metal ion binding"/>
    <property type="evidence" value="ECO:0007669"/>
    <property type="project" value="UniProtKB-KW"/>
</dbReference>
<dbReference type="SUPFAM" id="SSF54368">
    <property type="entry name" value="Glutamine synthetase, N-terminal domain"/>
    <property type="match status" value="1"/>
</dbReference>
<dbReference type="PROSITE" id="PS51986">
    <property type="entry name" value="GS_BETA_GRASP"/>
    <property type="match status" value="1"/>
</dbReference>
<feature type="binding site" evidence="14">
    <location>
        <position position="237"/>
    </location>
    <ligand>
        <name>Mg(2+)</name>
        <dbReference type="ChEBI" id="CHEBI:18420"/>
        <label>1</label>
    </ligand>
</feature>
<feature type="binding site" evidence="12">
    <location>
        <begin position="232"/>
        <end position="233"/>
    </location>
    <ligand>
        <name>L-glutamate</name>
        <dbReference type="ChEBI" id="CHEBI:29985"/>
    </ligand>
</feature>
<dbReference type="EMBL" id="DRTV01000181">
    <property type="protein sequence ID" value="HHF58285.1"/>
    <property type="molecule type" value="Genomic_DNA"/>
</dbReference>
<dbReference type="PANTHER" id="PTHR43785">
    <property type="entry name" value="GAMMA-GLUTAMYLPUTRESCINE SYNTHETASE"/>
    <property type="match status" value="1"/>
</dbReference>
<dbReference type="SMART" id="SM01230">
    <property type="entry name" value="Gln-synt_C"/>
    <property type="match status" value="1"/>
</dbReference>
<keyword evidence="6 18" id="KW-0436">Ligase</keyword>
<keyword evidence="8 13" id="KW-0547">Nucleotide-binding</keyword>
<dbReference type="Gene3D" id="3.30.590.10">
    <property type="entry name" value="Glutamine synthetase/guanido kinase, catalytic domain"/>
    <property type="match status" value="1"/>
</dbReference>
<dbReference type="InterPro" id="IPR004809">
    <property type="entry name" value="Gln_synth_I"/>
</dbReference>
<evidence type="ECO:0000256" key="11">
    <source>
        <dbReference type="ARBA" id="ARBA00049436"/>
    </source>
</evidence>
<feature type="binding site" evidence="14">
    <location>
        <position position="188"/>
    </location>
    <ligand>
        <name>Mg(2+)</name>
        <dbReference type="ChEBI" id="CHEBI:18420"/>
        <label>1</label>
    </ligand>
</feature>
<evidence type="ECO:0000256" key="15">
    <source>
        <dbReference type="PIRSR" id="PIRSR604809-50"/>
    </source>
</evidence>
<evidence type="ECO:0000256" key="9">
    <source>
        <dbReference type="ARBA" id="ARBA00022840"/>
    </source>
</evidence>
<dbReference type="GO" id="GO:0004356">
    <property type="term" value="F:glutamine synthetase activity"/>
    <property type="evidence" value="ECO:0007669"/>
    <property type="project" value="UniProtKB-EC"/>
</dbReference>
<evidence type="ECO:0000256" key="1">
    <source>
        <dbReference type="ARBA" id="ARBA00004496"/>
    </source>
</evidence>
<feature type="binding site" evidence="12">
    <location>
        <position position="308"/>
    </location>
    <ligand>
        <name>L-glutamate</name>
        <dbReference type="ChEBI" id="CHEBI:29985"/>
    </ligand>
</feature>
<comment type="subcellular location">
    <subcellularLocation>
        <location evidence="1">Cytoplasm</location>
    </subcellularLocation>
</comment>
<dbReference type="GO" id="GO:0006542">
    <property type="term" value="P:glutamine biosynthetic process"/>
    <property type="evidence" value="ECO:0007669"/>
    <property type="project" value="InterPro"/>
</dbReference>
<evidence type="ECO:0000256" key="8">
    <source>
        <dbReference type="ARBA" id="ARBA00022741"/>
    </source>
</evidence>
<evidence type="ECO:0000256" key="2">
    <source>
        <dbReference type="ARBA" id="ARBA00009897"/>
    </source>
</evidence>
<evidence type="ECO:0000256" key="6">
    <source>
        <dbReference type="ARBA" id="ARBA00022598"/>
    </source>
</evidence>
<dbReference type="InterPro" id="IPR027302">
    <property type="entry name" value="Gln_synth_N_conserv_site"/>
</dbReference>
<feature type="domain" description="GS catalytic" evidence="20">
    <location>
        <begin position="105"/>
        <end position="439"/>
    </location>
</feature>
<evidence type="ECO:0000256" key="14">
    <source>
        <dbReference type="PIRSR" id="PIRSR604809-3"/>
    </source>
</evidence>
<dbReference type="PROSITE" id="PS00180">
    <property type="entry name" value="GLNA_1"/>
    <property type="match status" value="1"/>
</dbReference>
<comment type="similarity">
    <text evidence="2 16 17">Belongs to the glutamine synthetase family.</text>
</comment>
<dbReference type="PROSITE" id="PS51987">
    <property type="entry name" value="GS_CATALYTIC"/>
    <property type="match status" value="1"/>
</dbReference>
<dbReference type="InterPro" id="IPR014746">
    <property type="entry name" value="Gln_synth/guanido_kin_cat_dom"/>
</dbReference>
<gene>
    <name evidence="21" type="primary">glnA</name>
    <name evidence="21" type="ORF">ENL41_02550</name>
</gene>
<dbReference type="InterPro" id="IPR027303">
    <property type="entry name" value="Gln_synth_gly_rich_site"/>
</dbReference>
<dbReference type="GO" id="GO:0005737">
    <property type="term" value="C:cytoplasm"/>
    <property type="evidence" value="ECO:0007669"/>
    <property type="project" value="UniProtKB-SubCell"/>
</dbReference>
<dbReference type="AlphaFoldDB" id="A0A7C5I4Q6"/>
<dbReference type="Proteomes" id="UP000886014">
    <property type="component" value="Unassembled WGS sequence"/>
</dbReference>
<evidence type="ECO:0000256" key="13">
    <source>
        <dbReference type="PIRSR" id="PIRSR604809-2"/>
    </source>
</evidence>
<feature type="binding site" evidence="14">
    <location>
        <position position="181"/>
    </location>
    <ligand>
        <name>Mg(2+)</name>
        <dbReference type="ChEBI" id="CHEBI:18420"/>
        <label>1</label>
    </ligand>
</feature>
<evidence type="ECO:0000256" key="12">
    <source>
        <dbReference type="PIRSR" id="PIRSR604809-1"/>
    </source>
</evidence>
<feature type="binding site" evidence="12">
    <location>
        <position position="330"/>
    </location>
    <ligand>
        <name>L-glutamate</name>
        <dbReference type="ChEBI" id="CHEBI:29985"/>
    </ligand>
</feature>
<dbReference type="InterPro" id="IPR008146">
    <property type="entry name" value="Gln_synth_cat_dom"/>
</dbReference>
<dbReference type="Pfam" id="PF00120">
    <property type="entry name" value="Gln-synt_C"/>
    <property type="match status" value="1"/>
</dbReference>
<feature type="binding site" evidence="14">
    <location>
        <position position="328"/>
    </location>
    <ligand>
        <name>Mg(2+)</name>
        <dbReference type="ChEBI" id="CHEBI:18420"/>
        <label>1</label>
    </ligand>
</feature>
<evidence type="ECO:0000256" key="17">
    <source>
        <dbReference type="RuleBase" id="RU000384"/>
    </source>
</evidence>
<dbReference type="EC" id="6.3.1.2" evidence="3 18"/>
<evidence type="ECO:0000259" key="20">
    <source>
        <dbReference type="PROSITE" id="PS51987"/>
    </source>
</evidence>
<organism evidence="21">
    <name type="scientific">candidate division WOR-3 bacterium</name>
    <dbReference type="NCBI Taxonomy" id="2052148"/>
    <lineage>
        <taxon>Bacteria</taxon>
        <taxon>Bacteria division WOR-3</taxon>
    </lineage>
</organism>
<evidence type="ECO:0000259" key="19">
    <source>
        <dbReference type="PROSITE" id="PS51986"/>
    </source>
</evidence>
<feature type="binding site" evidence="12">
    <location>
        <position position="290"/>
    </location>
    <ligand>
        <name>L-glutamate</name>
        <dbReference type="ChEBI" id="CHEBI:29985"/>
    </ligand>
</feature>
<evidence type="ECO:0000256" key="7">
    <source>
        <dbReference type="ARBA" id="ARBA00022723"/>
    </source>
</evidence>
<evidence type="ECO:0000313" key="21">
    <source>
        <dbReference type="EMBL" id="HHF58285.1"/>
    </source>
</evidence>
<feature type="binding site" evidence="14">
    <location>
        <position position="128"/>
    </location>
    <ligand>
        <name>Mg(2+)</name>
        <dbReference type="ChEBI" id="CHEBI:18420"/>
        <label>1</label>
    </ligand>
</feature>
<feature type="domain" description="GS beta-grasp" evidence="19">
    <location>
        <begin position="13"/>
        <end position="98"/>
    </location>
</feature>
<keyword evidence="5" id="KW-0963">Cytoplasm</keyword>
<keyword evidence="10 14" id="KW-0460">Magnesium</keyword>
<name>A0A7C5I4Q6_UNCW3</name>
<dbReference type="PANTHER" id="PTHR43785:SF12">
    <property type="entry name" value="TYPE-1 GLUTAMINE SYNTHETASE 2"/>
    <property type="match status" value="1"/>
</dbReference>
<keyword evidence="15" id="KW-0597">Phosphoprotein</keyword>
<evidence type="ECO:0000256" key="10">
    <source>
        <dbReference type="ARBA" id="ARBA00022842"/>
    </source>
</evidence>
<keyword evidence="9 13" id="KW-0067">ATP-binding</keyword>
<feature type="binding site" evidence="13">
    <location>
        <position position="308"/>
    </location>
    <ligand>
        <name>ATP</name>
        <dbReference type="ChEBI" id="CHEBI:30616"/>
    </ligand>
</feature>
<feature type="binding site" evidence="13">
    <location>
        <position position="176"/>
    </location>
    <ligand>
        <name>ATP</name>
        <dbReference type="ChEBI" id="CHEBI:30616"/>
    </ligand>
</feature>
<evidence type="ECO:0000256" key="4">
    <source>
        <dbReference type="ARBA" id="ARBA00021364"/>
    </source>
</evidence>
<comment type="catalytic activity">
    <reaction evidence="11 18">
        <text>L-glutamate + NH4(+) + ATP = L-glutamine + ADP + phosphate + H(+)</text>
        <dbReference type="Rhea" id="RHEA:16169"/>
        <dbReference type="ChEBI" id="CHEBI:15378"/>
        <dbReference type="ChEBI" id="CHEBI:28938"/>
        <dbReference type="ChEBI" id="CHEBI:29985"/>
        <dbReference type="ChEBI" id="CHEBI:30616"/>
        <dbReference type="ChEBI" id="CHEBI:43474"/>
        <dbReference type="ChEBI" id="CHEBI:58359"/>
        <dbReference type="ChEBI" id="CHEBI:456216"/>
        <dbReference type="EC" id="6.3.1.2"/>
    </reaction>
</comment>
<feature type="modified residue" description="O-AMP-tyrosine" evidence="15">
    <location>
        <position position="368"/>
    </location>
</feature>
<dbReference type="PROSITE" id="PS00181">
    <property type="entry name" value="GLNA_ATP"/>
    <property type="match status" value="1"/>
</dbReference>
<protein>
    <recommendedName>
        <fullName evidence="4 18">Glutamine synthetase</fullName>
        <ecNumber evidence="3 18">6.3.1.2</ecNumber>
    </recommendedName>
</protein>
<dbReference type="NCBIfam" id="TIGR00653">
    <property type="entry name" value="GlnA"/>
    <property type="match status" value="1"/>
</dbReference>
<feature type="binding site" evidence="12">
    <location>
        <position position="296"/>
    </location>
    <ligand>
        <name>L-glutamate</name>
        <dbReference type="ChEBI" id="CHEBI:29985"/>
    </ligand>
</feature>
<sequence>MHREEINEIIKNEEIKFIQLWFTDLEGSLKSVSIPVSRWNDVLIWGASFDGSSIRGFARIEESDMFLYPDLSTFVILPVESSVGKIARVFCDVKTPDGNYYEDSPRWILRKALKDAEEEGFTYYVGPELEFFYFKTNKETEFLDFKGYFDYIPPDTGEALLRETVELLASMGIEVEYIHHEVSPSQYELDLKYSDALTIADAIVTAKFIVKYVAEKNGYYATFMPKPVEGINGSGLHLHQSLFRGEENTFFDKRDPYHLSDIGRGFLAGLLRHSREITLVTNQWVNSYKRLVPGYEAPVYICWGRYNRSPLVRIPPIPLEKRSSMRVEYRSPDPACNPYLVFAVLLTAGLEGIKNKYELPPAMEKNVYHFTSEERKEKGIESLPGSLIEAIIEAEKGTIARKALGDSAFEKLIASKKAQWDEYRTKVTKYEIEKYFPVL</sequence>
<reference evidence="21" key="1">
    <citation type="journal article" date="2020" name="mSystems">
        <title>Genome- and Community-Level Interaction Insights into Carbon Utilization and Element Cycling Functions of Hydrothermarchaeota in Hydrothermal Sediment.</title>
        <authorList>
            <person name="Zhou Z."/>
            <person name="Liu Y."/>
            <person name="Xu W."/>
            <person name="Pan J."/>
            <person name="Luo Z.H."/>
            <person name="Li M."/>
        </authorList>
    </citation>
    <scope>NUCLEOTIDE SEQUENCE [LARGE SCALE GENOMIC DNA]</scope>
    <source>
        <strain evidence="21">HyVt-94</strain>
    </source>
</reference>
<dbReference type="Gene3D" id="3.10.20.70">
    <property type="entry name" value="Glutamine synthetase, N-terminal domain"/>
    <property type="match status" value="1"/>
</dbReference>
<dbReference type="GO" id="GO:0005524">
    <property type="term" value="F:ATP binding"/>
    <property type="evidence" value="ECO:0007669"/>
    <property type="project" value="UniProtKB-KW"/>
</dbReference>
<evidence type="ECO:0000256" key="3">
    <source>
        <dbReference type="ARBA" id="ARBA00012937"/>
    </source>
</evidence>
<evidence type="ECO:0000256" key="16">
    <source>
        <dbReference type="PROSITE-ProRule" id="PRU01330"/>
    </source>
</evidence>